<dbReference type="CDD" id="cd00146">
    <property type="entry name" value="PKD"/>
    <property type="match status" value="7"/>
</dbReference>
<dbReference type="PROSITE" id="PS50093">
    <property type="entry name" value="PKD"/>
    <property type="match status" value="7"/>
</dbReference>
<dbReference type="InterPro" id="IPR035986">
    <property type="entry name" value="PKD_dom_sf"/>
</dbReference>
<dbReference type="EMBL" id="CP042905">
    <property type="protein sequence ID" value="QEE17078.2"/>
    <property type="molecule type" value="Genomic_DNA"/>
</dbReference>
<protein>
    <submittedName>
        <fullName evidence="1">PKD domain-containing protein</fullName>
    </submittedName>
</protein>
<dbReference type="KEGG" id="psyt:DSAG12_02910"/>
<dbReference type="Gene3D" id="2.60.40.10">
    <property type="entry name" value="Immunoglobulins"/>
    <property type="match status" value="7"/>
</dbReference>
<dbReference type="InterPro" id="IPR000601">
    <property type="entry name" value="PKD_dom"/>
</dbReference>
<dbReference type="PANTHER" id="PTHR36842">
    <property type="entry name" value="PROTEIN TOLB HOMOLOG"/>
    <property type="match status" value="1"/>
</dbReference>
<dbReference type="Proteomes" id="UP000321408">
    <property type="component" value="Chromosome"/>
</dbReference>
<organism evidence="1 2">
    <name type="scientific">Promethearchaeum syntrophicum</name>
    <dbReference type="NCBI Taxonomy" id="2594042"/>
    <lineage>
        <taxon>Archaea</taxon>
        <taxon>Promethearchaeati</taxon>
        <taxon>Promethearchaeota</taxon>
        <taxon>Promethearchaeia</taxon>
        <taxon>Promethearchaeales</taxon>
        <taxon>Promethearchaeaceae</taxon>
        <taxon>Promethearchaeum</taxon>
    </lineage>
</organism>
<reference evidence="1 2" key="1">
    <citation type="journal article" date="2020" name="Nature">
        <title>Isolation of an archaeon at the prokaryote-eukaryote interface.</title>
        <authorList>
            <person name="Imachi H."/>
            <person name="Nobu M.K."/>
            <person name="Nakahara N."/>
            <person name="Morono Y."/>
            <person name="Ogawara M."/>
            <person name="Takaki Y."/>
            <person name="Takano Y."/>
            <person name="Uematsu K."/>
            <person name="Ikuta T."/>
            <person name="Ito M."/>
            <person name="Matsui Y."/>
            <person name="Miyazaki M."/>
            <person name="Murata K."/>
            <person name="Saito Y."/>
            <person name="Sakai S."/>
            <person name="Song C."/>
            <person name="Tasumi E."/>
            <person name="Yamanaka Y."/>
            <person name="Yamaguchi T."/>
            <person name="Kamagata Y."/>
            <person name="Tamaki H."/>
            <person name="Takai K."/>
        </authorList>
    </citation>
    <scope>NUCLEOTIDE SEQUENCE [LARGE SCALE GENOMIC DNA]</scope>
    <source>
        <strain evidence="1 2">MK-D1</strain>
    </source>
</reference>
<dbReference type="AlphaFoldDB" id="A0A5B9DCX7"/>
<proteinExistence type="predicted"/>
<accession>A0A5B9DCX7</accession>
<dbReference type="SMART" id="SM00089">
    <property type="entry name" value="PKD"/>
    <property type="match status" value="7"/>
</dbReference>
<dbReference type="InterPro" id="IPR013783">
    <property type="entry name" value="Ig-like_fold"/>
</dbReference>
<name>A0A5B9DCX7_9ARCH</name>
<dbReference type="SUPFAM" id="SSF49299">
    <property type="entry name" value="PKD domain"/>
    <property type="match status" value="7"/>
</dbReference>
<dbReference type="PANTHER" id="PTHR36842:SF1">
    <property type="entry name" value="PROTEIN TOLB"/>
    <property type="match status" value="1"/>
</dbReference>
<evidence type="ECO:0000313" key="1">
    <source>
        <dbReference type="EMBL" id="QEE17078.2"/>
    </source>
</evidence>
<dbReference type="Pfam" id="PF18911">
    <property type="entry name" value="PKD_4"/>
    <property type="match status" value="7"/>
</dbReference>
<reference evidence="1 2" key="2">
    <citation type="journal article" date="2024" name="Int. J. Syst. Evol. Microbiol.">
        <title>Promethearchaeum syntrophicum gen. nov., sp. nov., an anaerobic, obligately syntrophic archaeon, the first isolate of the lineage 'Asgard' archaea, and proposal of the new archaeal phylum Promethearchaeota phyl. nov. and kingdom Promethearchaeati regn. nov.</title>
        <authorList>
            <person name="Imachi H."/>
            <person name="Nobu M.K."/>
            <person name="Kato S."/>
            <person name="Takaki Y."/>
            <person name="Miyazaki M."/>
            <person name="Miyata M."/>
            <person name="Ogawara M."/>
            <person name="Saito Y."/>
            <person name="Sakai S."/>
            <person name="Tahara Y.O."/>
            <person name="Takano Y."/>
            <person name="Tasumi E."/>
            <person name="Uematsu K."/>
            <person name="Yoshimura T."/>
            <person name="Itoh T."/>
            <person name="Ohkuma M."/>
            <person name="Takai K."/>
        </authorList>
    </citation>
    <scope>NUCLEOTIDE SEQUENCE [LARGE SCALE GENOMIC DNA]</scope>
    <source>
        <strain evidence="1 2">MK-D1</strain>
    </source>
</reference>
<dbReference type="InterPro" id="IPR022409">
    <property type="entry name" value="PKD/Chitinase_dom"/>
</dbReference>
<keyword evidence="2" id="KW-1185">Reference proteome</keyword>
<sequence>MRISRNNKKELKCLKNKKIQKYKRYVLLGIVFISFILPSSVGLFADNQNLQDSNSNEFLEMMQKSQSAGLSQQWSPGTTVSGCINPWEFWEFLWRLFYHFRPNMDFTANITEISPGDTVQFEYTGGNNWWPKTFHWDFGDGGLAEERNPTHTYESSGVYNVSLTIIYFWIFDDTITKENYIEVSGTSNNVPEADFVVDYESPLTGDLLQFTYTGTEGDGLESFSWDFGDGIGFSDERNPTYSYSNAGTYDVSLLVTDFDGDEDSAVKEDYITVIEDLEPLANFEADIFEFLEGGMVQFTSTSTLGNGINSYSWDFGDGGTSSETNPSYQYFTPGIFTVSLTVIDEDGDADTAIKGEYITVIEDLEPEADFTASSIQVIQNGYLNFTYTGSEGNGLVSYSWDFGDGTPLSTEFNPTHQFLETGIFTVSLTVVDSDGDASTATKIDYITVDDDLMPNAEFSSDFQSVITDDIIQFTFTGEEGNSPATFWWDFGDGSTSEERDPIYQYSDPGFYTISLTVSDTDGDENTETKFDFIEVQEDLFPFTHFFADPTEAYTGELIQFSFLGEEGNGPSEFFYEFGDGSTSTEENPTHSYSEAGLYSIILTVTDIDGDIDVLELINYISIEENILPIADFTADFAEVVGGDLIQFSFIGRYGNDPNEFYWDFGDGSTSIEENPTHSYSEAGIYNVSLTIVDANGDIDTIIKVDYIIVENEFPMVIVMGGSVGTIGLISTVVIISKKRK</sequence>
<evidence type="ECO:0000313" key="2">
    <source>
        <dbReference type="Proteomes" id="UP000321408"/>
    </source>
</evidence>
<gene>
    <name evidence="1" type="ORF">DSAG12_02910</name>
</gene>